<comment type="caution">
    <text evidence="5">Lacks conserved residue(s) required for the propagation of feature annotation.</text>
</comment>
<dbReference type="Pfam" id="PF02826">
    <property type="entry name" value="2-Hacid_dh_C"/>
    <property type="match status" value="1"/>
</dbReference>
<feature type="domain" description="D-isomer specific 2-hydroxyacid dehydrogenase catalytic" evidence="6">
    <location>
        <begin position="10"/>
        <end position="260"/>
    </location>
</feature>
<dbReference type="GO" id="GO:0046983">
    <property type="term" value="F:protein dimerization activity"/>
    <property type="evidence" value="ECO:0007669"/>
    <property type="project" value="InterPro"/>
</dbReference>
<feature type="active site" evidence="5">
    <location>
        <position position="208"/>
    </location>
</feature>
<dbReference type="Proteomes" id="UP001333710">
    <property type="component" value="Chromosome"/>
</dbReference>
<proteinExistence type="inferred from homology"/>
<evidence type="ECO:0000259" key="6">
    <source>
        <dbReference type="Pfam" id="PF00389"/>
    </source>
</evidence>
<comment type="catalytic activity">
    <reaction evidence="5">
        <text>4-phospho-D-erythronate + NAD(+) = (R)-3-hydroxy-2-oxo-4-phosphooxybutanoate + NADH + H(+)</text>
        <dbReference type="Rhea" id="RHEA:18829"/>
        <dbReference type="ChEBI" id="CHEBI:15378"/>
        <dbReference type="ChEBI" id="CHEBI:57540"/>
        <dbReference type="ChEBI" id="CHEBI:57945"/>
        <dbReference type="ChEBI" id="CHEBI:58538"/>
        <dbReference type="ChEBI" id="CHEBI:58766"/>
        <dbReference type="EC" id="1.1.1.290"/>
    </reaction>
</comment>
<reference evidence="9" key="1">
    <citation type="submission" date="2023-01" db="EMBL/GenBank/DDBJ databases">
        <title>Complete genome sequence of Planctobacterium marinum strain Dej080120_11.</title>
        <authorList>
            <person name="Ueki S."/>
            <person name="Maruyama F."/>
        </authorList>
    </citation>
    <scope>NUCLEOTIDE SEQUENCE</scope>
    <source>
        <strain evidence="9">Dej080120_11</strain>
    </source>
</reference>
<dbReference type="HAMAP" id="MF_01825">
    <property type="entry name" value="PdxB"/>
    <property type="match status" value="1"/>
</dbReference>
<dbReference type="InterPro" id="IPR036291">
    <property type="entry name" value="NAD(P)-bd_dom_sf"/>
</dbReference>
<evidence type="ECO:0000256" key="2">
    <source>
        <dbReference type="ARBA" id="ARBA00023002"/>
    </source>
</evidence>
<feature type="binding site" evidence="5">
    <location>
        <position position="257"/>
    </location>
    <ligand>
        <name>NAD(+)</name>
        <dbReference type="ChEBI" id="CHEBI:57540"/>
    </ligand>
</feature>
<evidence type="ECO:0000313" key="10">
    <source>
        <dbReference type="Proteomes" id="UP001333710"/>
    </source>
</evidence>
<feature type="active site" description="Proton donor" evidence="5">
    <location>
        <position position="254"/>
    </location>
</feature>
<feature type="binding site" evidence="5">
    <location>
        <position position="232"/>
    </location>
    <ligand>
        <name>NAD(+)</name>
        <dbReference type="ChEBI" id="CHEBI:57540"/>
    </ligand>
</feature>
<protein>
    <recommendedName>
        <fullName evidence="5">Erythronate-4-phosphate dehydrogenase</fullName>
        <ecNumber evidence="5">1.1.1.290</ecNumber>
    </recommendedName>
</protein>
<dbReference type="RefSeq" id="WP_338293425.1">
    <property type="nucleotide sequence ID" value="NZ_AP027272.1"/>
</dbReference>
<evidence type="ECO:0000259" key="8">
    <source>
        <dbReference type="Pfam" id="PF11890"/>
    </source>
</evidence>
<gene>
    <name evidence="5 9" type="primary">pdxB</name>
    <name evidence="9" type="ORF">MACH26_29420</name>
</gene>
<dbReference type="InterPro" id="IPR050223">
    <property type="entry name" value="D-isomer_2-hydroxyacid_DH"/>
</dbReference>
<sequence length="383" mass="42642">MKVFCEDTLTYGEAFFEDVAEVTHFAGNQLSAADLTDVEALFIRSTTKVTPELLSQAKQLKLVATATAGTDHMDLNYLKERGIKAYSAAGCNAIAVAEYVIAGLLWLAAKEKIKLHSKRLGIVGAGNVGTALAERAEHLGLEVLLCDPPLEAAGDIRDMVPLSVILECDIISLHVPYVNEGRWPTRHMLDEQRLKALKPEQILVNACRGEVVDNRALKSVLQSNNAFFTLFDVWENEPDIDFELAQCTDIATQHIAGHTLEGKARGTEMIYNFAAQQFGWPQKSMWHYLPEVTFSGKSWLDLAQNESSTEVQLHELISQVYAIEQDSLLFKTQVNDDKSFRYSRKHYGIRREFSSVQVNTGNSLLTQAIYGLGFRNVAKGDQT</sequence>
<keyword evidence="1 5" id="KW-0963">Cytoplasm</keyword>
<name>A0AA48HMB2_9ALTE</name>
<dbReference type="PROSITE" id="PS00065">
    <property type="entry name" value="D_2_HYDROXYACID_DH_1"/>
    <property type="match status" value="1"/>
</dbReference>
<comment type="similarity">
    <text evidence="5">Belongs to the D-isomer specific 2-hydroxyacid dehydrogenase family. PdxB subfamily.</text>
</comment>
<feature type="domain" description="D-isomer specific 2-hydroxyacid dehydrogenase NAD-binding" evidence="7">
    <location>
        <begin position="110"/>
        <end position="255"/>
    </location>
</feature>
<dbReference type="InterPro" id="IPR006140">
    <property type="entry name" value="D-isomer_DH_NAD-bd"/>
</dbReference>
<keyword evidence="4 5" id="KW-0664">Pyridoxine biosynthesis</keyword>
<evidence type="ECO:0000313" key="9">
    <source>
        <dbReference type="EMBL" id="BDX07421.1"/>
    </source>
</evidence>
<feature type="binding site" evidence="5">
    <location>
        <position position="147"/>
    </location>
    <ligand>
        <name>NAD(+)</name>
        <dbReference type="ChEBI" id="CHEBI:57540"/>
    </ligand>
</feature>
<dbReference type="InterPro" id="IPR020921">
    <property type="entry name" value="Erythronate-4-P_DHase"/>
</dbReference>
<keyword evidence="10" id="KW-1185">Reference proteome</keyword>
<dbReference type="CDD" id="cd12158">
    <property type="entry name" value="ErythrP_dh"/>
    <property type="match status" value="1"/>
</dbReference>
<feature type="binding site" evidence="5">
    <location>
        <position position="45"/>
    </location>
    <ligand>
        <name>substrate</name>
    </ligand>
</feature>
<dbReference type="InterPro" id="IPR038251">
    <property type="entry name" value="PdxB_dimer_sf"/>
</dbReference>
<feature type="binding site" evidence="5">
    <location>
        <position position="67"/>
    </location>
    <ligand>
        <name>substrate</name>
    </ligand>
</feature>
<dbReference type="InterPro" id="IPR006139">
    <property type="entry name" value="D-isomer_2_OHA_DH_cat_dom"/>
</dbReference>
<dbReference type="GO" id="GO:0051287">
    <property type="term" value="F:NAD binding"/>
    <property type="evidence" value="ECO:0007669"/>
    <property type="project" value="InterPro"/>
</dbReference>
<accession>A0AA48HMB2</accession>
<dbReference type="EC" id="1.1.1.290" evidence="5"/>
<evidence type="ECO:0000256" key="4">
    <source>
        <dbReference type="ARBA" id="ARBA00023096"/>
    </source>
</evidence>
<dbReference type="SUPFAM" id="SSF51735">
    <property type="entry name" value="NAD(P)-binding Rossmann-fold domains"/>
    <property type="match status" value="1"/>
</dbReference>
<evidence type="ECO:0000259" key="7">
    <source>
        <dbReference type="Pfam" id="PF02826"/>
    </source>
</evidence>
<dbReference type="SUPFAM" id="SSF52283">
    <property type="entry name" value="Formate/glycerate dehydrogenase catalytic domain-like"/>
    <property type="match status" value="1"/>
</dbReference>
<evidence type="ECO:0000256" key="1">
    <source>
        <dbReference type="ARBA" id="ARBA00022490"/>
    </source>
</evidence>
<dbReference type="InterPro" id="IPR024531">
    <property type="entry name" value="Erythronate-4-P_DHase_dimer"/>
</dbReference>
<dbReference type="Gene3D" id="3.30.1370.170">
    <property type="match status" value="1"/>
</dbReference>
<comment type="function">
    <text evidence="5">Catalyzes the oxidation of erythronate-4-phosphate to 3-hydroxy-2-oxo-4-phosphonooxybutanoate.</text>
</comment>
<dbReference type="GO" id="GO:0005737">
    <property type="term" value="C:cytoplasm"/>
    <property type="evidence" value="ECO:0007669"/>
    <property type="project" value="UniProtKB-SubCell"/>
</dbReference>
<dbReference type="KEGG" id="pmaw:MACH26_29420"/>
<dbReference type="Pfam" id="PF00389">
    <property type="entry name" value="2-Hacid_dh"/>
    <property type="match status" value="1"/>
</dbReference>
<dbReference type="AlphaFoldDB" id="A0AA48HMB2"/>
<evidence type="ECO:0000256" key="3">
    <source>
        <dbReference type="ARBA" id="ARBA00023027"/>
    </source>
</evidence>
<keyword evidence="2 5" id="KW-0560">Oxidoreductase</keyword>
<dbReference type="Gene3D" id="3.40.50.720">
    <property type="entry name" value="NAD(P)-binding Rossmann-like Domain"/>
    <property type="match status" value="2"/>
</dbReference>
<feature type="domain" description="Erythronate-4-phosphate dehydrogenase dimerisation" evidence="8">
    <location>
        <begin position="302"/>
        <end position="373"/>
    </location>
</feature>
<organism evidence="9 10">
    <name type="scientific">Planctobacterium marinum</name>
    <dbReference type="NCBI Taxonomy" id="1631968"/>
    <lineage>
        <taxon>Bacteria</taxon>
        <taxon>Pseudomonadati</taxon>
        <taxon>Pseudomonadota</taxon>
        <taxon>Gammaproteobacteria</taxon>
        <taxon>Alteromonadales</taxon>
        <taxon>Alteromonadaceae</taxon>
        <taxon>Planctobacterium</taxon>
    </lineage>
</organism>
<comment type="subunit">
    <text evidence="5">Homodimer.</text>
</comment>
<feature type="active site" evidence="5">
    <location>
        <position position="237"/>
    </location>
</feature>
<dbReference type="EMBL" id="AP027272">
    <property type="protein sequence ID" value="BDX07421.1"/>
    <property type="molecule type" value="Genomic_DNA"/>
</dbReference>
<dbReference type="Pfam" id="PF11890">
    <property type="entry name" value="DUF3410"/>
    <property type="match status" value="1"/>
</dbReference>
<keyword evidence="3 5" id="KW-0520">NAD</keyword>
<dbReference type="PANTHER" id="PTHR10996">
    <property type="entry name" value="2-HYDROXYACID DEHYDROGENASE-RELATED"/>
    <property type="match status" value="1"/>
</dbReference>
<dbReference type="GO" id="GO:0008615">
    <property type="term" value="P:pyridoxine biosynthetic process"/>
    <property type="evidence" value="ECO:0007669"/>
    <property type="project" value="UniProtKB-UniRule"/>
</dbReference>
<comment type="pathway">
    <text evidence="5">Cofactor biosynthesis; pyridoxine 5'-phosphate biosynthesis; pyridoxine 5'-phosphate from D-erythrose 4-phosphate: step 2/5.</text>
</comment>
<evidence type="ECO:0000256" key="5">
    <source>
        <dbReference type="HAMAP-Rule" id="MF_01825"/>
    </source>
</evidence>
<comment type="subcellular location">
    <subcellularLocation>
        <location evidence="5">Cytoplasm</location>
    </subcellularLocation>
</comment>
<dbReference type="InterPro" id="IPR029752">
    <property type="entry name" value="D-isomer_DH_CS1"/>
</dbReference>
<dbReference type="GO" id="GO:0033711">
    <property type="term" value="F:4-phosphoerythronate dehydrogenase activity"/>
    <property type="evidence" value="ECO:0007669"/>
    <property type="project" value="UniProtKB-EC"/>
</dbReference>